<dbReference type="Proteomes" id="UP000298652">
    <property type="component" value="Chromosome 7"/>
</dbReference>
<dbReference type="EMBL" id="CM016558">
    <property type="protein sequence ID" value="TKW04310.1"/>
    <property type="molecule type" value="Genomic_DNA"/>
</dbReference>
<evidence type="ECO:0000256" key="1">
    <source>
        <dbReference type="SAM" id="MobiDB-lite"/>
    </source>
</evidence>
<sequence>MHTSAGHDDVQLLTVTRKKKSVTERCCTLMTCPVHLTVDRSSTTFYCSNSFAGVKKGTGLALVRPPVRPAGVDHRSATAARQVSTTAALAAEQHRSTSASRRALFSFLPFFRLTNSWYRLLASSGSPSPPLLGASIAAASSRSAPSPPTAAPSASSAARLTSATRPSSAQATVASNLHPPSTTAKRTSVSPVYQCRPTDTGRRLETFTARPRDGSTITQLSSSSSGDGDAAEAASVAAGLFRSTASTRNGEPRNHGDDAGVSTTRERRGAPLWYTSTAETSSPGSPSPSLTPGAASGDGNGKASAKSRRGGSAVRRQRPWLPPGSASDGHSARQSARHVSVSAASARSPAVAQLAAASERPSRRRSAQPSTSACRSSIVVVTILIPVLPVALLLGVNSVGL</sequence>
<accession>A0A4U6TNS1</accession>
<keyword evidence="2" id="KW-0472">Membrane</keyword>
<keyword evidence="4" id="KW-1185">Reference proteome</keyword>
<keyword evidence="2" id="KW-0812">Transmembrane</keyword>
<feature type="compositionally biased region" description="Low complexity" evidence="1">
    <location>
        <begin position="275"/>
        <end position="297"/>
    </location>
</feature>
<gene>
    <name evidence="3" type="ORF">SEVIR_7G100200v2</name>
</gene>
<name>A0A4U6TNS1_SETVI</name>
<reference evidence="3" key="1">
    <citation type="submission" date="2019-03" db="EMBL/GenBank/DDBJ databases">
        <title>WGS assembly of Setaria viridis.</title>
        <authorList>
            <person name="Huang P."/>
            <person name="Jenkins J."/>
            <person name="Grimwood J."/>
            <person name="Barry K."/>
            <person name="Healey A."/>
            <person name="Mamidi S."/>
            <person name="Sreedasyam A."/>
            <person name="Shu S."/>
            <person name="Feldman M."/>
            <person name="Wu J."/>
            <person name="Yu Y."/>
            <person name="Chen C."/>
            <person name="Johnson J."/>
            <person name="Rokhsar D."/>
            <person name="Baxter I."/>
            <person name="Schmutz J."/>
            <person name="Brutnell T."/>
            <person name="Kellogg E."/>
        </authorList>
    </citation>
    <scope>NUCLEOTIDE SEQUENCE [LARGE SCALE GENOMIC DNA]</scope>
</reference>
<organism evidence="3 4">
    <name type="scientific">Setaria viridis</name>
    <name type="common">Green bristlegrass</name>
    <name type="synonym">Setaria italica subsp. viridis</name>
    <dbReference type="NCBI Taxonomy" id="4556"/>
    <lineage>
        <taxon>Eukaryota</taxon>
        <taxon>Viridiplantae</taxon>
        <taxon>Streptophyta</taxon>
        <taxon>Embryophyta</taxon>
        <taxon>Tracheophyta</taxon>
        <taxon>Spermatophyta</taxon>
        <taxon>Magnoliopsida</taxon>
        <taxon>Liliopsida</taxon>
        <taxon>Poales</taxon>
        <taxon>Poaceae</taxon>
        <taxon>PACMAD clade</taxon>
        <taxon>Panicoideae</taxon>
        <taxon>Panicodae</taxon>
        <taxon>Paniceae</taxon>
        <taxon>Cenchrinae</taxon>
        <taxon>Setaria</taxon>
    </lineage>
</organism>
<feature type="region of interest" description="Disordered" evidence="1">
    <location>
        <begin position="140"/>
        <end position="231"/>
    </location>
</feature>
<feature type="compositionally biased region" description="Basic and acidic residues" evidence="1">
    <location>
        <begin position="199"/>
        <end position="213"/>
    </location>
</feature>
<feature type="transmembrane region" description="Helical" evidence="2">
    <location>
        <begin position="378"/>
        <end position="396"/>
    </location>
</feature>
<feature type="compositionally biased region" description="Polar residues" evidence="1">
    <location>
        <begin position="170"/>
        <end position="191"/>
    </location>
</feature>
<feature type="compositionally biased region" description="Low complexity" evidence="1">
    <location>
        <begin position="151"/>
        <end position="169"/>
    </location>
</feature>
<dbReference type="Gramene" id="TKW04310">
    <property type="protein sequence ID" value="TKW04310"/>
    <property type="gene ID" value="SEVIR_7G100200v2"/>
</dbReference>
<feature type="region of interest" description="Disordered" evidence="1">
    <location>
        <begin position="243"/>
        <end position="349"/>
    </location>
</feature>
<evidence type="ECO:0000313" key="4">
    <source>
        <dbReference type="Proteomes" id="UP000298652"/>
    </source>
</evidence>
<dbReference type="AlphaFoldDB" id="A0A4U6TNS1"/>
<evidence type="ECO:0000256" key="2">
    <source>
        <dbReference type="SAM" id="Phobius"/>
    </source>
</evidence>
<protein>
    <submittedName>
        <fullName evidence="3">Uncharacterized protein</fullName>
    </submittedName>
</protein>
<feature type="compositionally biased region" description="Low complexity" evidence="1">
    <location>
        <begin position="332"/>
        <end position="349"/>
    </location>
</feature>
<feature type="compositionally biased region" description="Basic and acidic residues" evidence="1">
    <location>
        <begin position="250"/>
        <end position="269"/>
    </location>
</feature>
<feature type="compositionally biased region" description="Low complexity" evidence="1">
    <location>
        <begin position="221"/>
        <end position="231"/>
    </location>
</feature>
<evidence type="ECO:0000313" key="3">
    <source>
        <dbReference type="EMBL" id="TKW04310.1"/>
    </source>
</evidence>
<proteinExistence type="predicted"/>
<dbReference type="OMA" id="RTMAGRE"/>
<keyword evidence="2" id="KW-1133">Transmembrane helix</keyword>